<sequence length="75" mass="8388">MLISCPCDVRWAKSLWVTVCISVLTTLCIDPPGYVWIPALLVTFWVLFTCTIICIGAHVIFNTSVSLRTIISPQF</sequence>
<keyword evidence="1" id="KW-0472">Membrane</keyword>
<organism evidence="2 3">
    <name type="scientific">Lophium mytilinum</name>
    <dbReference type="NCBI Taxonomy" id="390894"/>
    <lineage>
        <taxon>Eukaryota</taxon>
        <taxon>Fungi</taxon>
        <taxon>Dikarya</taxon>
        <taxon>Ascomycota</taxon>
        <taxon>Pezizomycotina</taxon>
        <taxon>Dothideomycetes</taxon>
        <taxon>Pleosporomycetidae</taxon>
        <taxon>Mytilinidiales</taxon>
        <taxon>Mytilinidiaceae</taxon>
        <taxon>Lophium</taxon>
    </lineage>
</organism>
<protein>
    <submittedName>
        <fullName evidence="2">Uncharacterized protein</fullName>
    </submittedName>
</protein>
<feature type="transmembrane region" description="Helical" evidence="1">
    <location>
        <begin position="35"/>
        <end position="61"/>
    </location>
</feature>
<evidence type="ECO:0000313" key="2">
    <source>
        <dbReference type="EMBL" id="KAF2498249.1"/>
    </source>
</evidence>
<reference evidence="2" key="1">
    <citation type="journal article" date="2020" name="Stud. Mycol.">
        <title>101 Dothideomycetes genomes: a test case for predicting lifestyles and emergence of pathogens.</title>
        <authorList>
            <person name="Haridas S."/>
            <person name="Albert R."/>
            <person name="Binder M."/>
            <person name="Bloem J."/>
            <person name="Labutti K."/>
            <person name="Salamov A."/>
            <person name="Andreopoulos B."/>
            <person name="Baker S."/>
            <person name="Barry K."/>
            <person name="Bills G."/>
            <person name="Bluhm B."/>
            <person name="Cannon C."/>
            <person name="Castanera R."/>
            <person name="Culley D."/>
            <person name="Daum C."/>
            <person name="Ezra D."/>
            <person name="Gonzalez J."/>
            <person name="Henrissat B."/>
            <person name="Kuo A."/>
            <person name="Liang C."/>
            <person name="Lipzen A."/>
            <person name="Lutzoni F."/>
            <person name="Magnuson J."/>
            <person name="Mondo S."/>
            <person name="Nolan M."/>
            <person name="Ohm R."/>
            <person name="Pangilinan J."/>
            <person name="Park H.-J."/>
            <person name="Ramirez L."/>
            <person name="Alfaro M."/>
            <person name="Sun H."/>
            <person name="Tritt A."/>
            <person name="Yoshinaga Y."/>
            <person name="Zwiers L.-H."/>
            <person name="Turgeon B."/>
            <person name="Goodwin S."/>
            <person name="Spatafora J."/>
            <person name="Crous P."/>
            <person name="Grigoriev I."/>
        </authorList>
    </citation>
    <scope>NUCLEOTIDE SEQUENCE</scope>
    <source>
        <strain evidence="2">CBS 269.34</strain>
    </source>
</reference>
<accession>A0A6A6R141</accession>
<evidence type="ECO:0000313" key="3">
    <source>
        <dbReference type="Proteomes" id="UP000799750"/>
    </source>
</evidence>
<dbReference type="EMBL" id="MU004185">
    <property type="protein sequence ID" value="KAF2498249.1"/>
    <property type="molecule type" value="Genomic_DNA"/>
</dbReference>
<dbReference type="AlphaFoldDB" id="A0A6A6R141"/>
<keyword evidence="1" id="KW-1133">Transmembrane helix</keyword>
<keyword evidence="3" id="KW-1185">Reference proteome</keyword>
<name>A0A6A6R141_9PEZI</name>
<keyword evidence="1" id="KW-0812">Transmembrane</keyword>
<dbReference type="Proteomes" id="UP000799750">
    <property type="component" value="Unassembled WGS sequence"/>
</dbReference>
<gene>
    <name evidence="2" type="ORF">BU16DRAFT_287987</name>
</gene>
<feature type="transmembrane region" description="Helical" evidence="1">
    <location>
        <begin position="12"/>
        <end position="29"/>
    </location>
</feature>
<proteinExistence type="predicted"/>
<evidence type="ECO:0000256" key="1">
    <source>
        <dbReference type="SAM" id="Phobius"/>
    </source>
</evidence>